<evidence type="ECO:0000313" key="2">
    <source>
        <dbReference type="EMBL" id="QVL32512.1"/>
    </source>
</evidence>
<keyword evidence="1" id="KW-0472">Membrane</keyword>
<proteinExistence type="predicted"/>
<dbReference type="EMBL" id="CP074694">
    <property type="protein sequence ID" value="QVL32512.1"/>
    <property type="molecule type" value="Genomic_DNA"/>
</dbReference>
<accession>A0A8E6EVF0</accession>
<gene>
    <name evidence="2" type="ORF">KIH39_00925</name>
</gene>
<feature type="transmembrane region" description="Helical" evidence="1">
    <location>
        <begin position="6"/>
        <end position="24"/>
    </location>
</feature>
<name>A0A8E6EVF0_9BACT</name>
<dbReference type="Proteomes" id="UP000676194">
    <property type="component" value="Chromosome"/>
</dbReference>
<evidence type="ECO:0000256" key="1">
    <source>
        <dbReference type="SAM" id="Phobius"/>
    </source>
</evidence>
<dbReference type="AlphaFoldDB" id="A0A8E6EVF0"/>
<sequence length="161" mass="17710">MGLLRNLLTVIGVIAVFGIFYVFIKPDWYDKLASNPASNTGVQKITPGVLHATYDCVKGTMEKDANDTYGVTLSEICDGQGQGIPSKNSSYLLIIDKSSNLMRYWKLSPNVKKVNLKNASSLSVQPKEQSASAYAPAYQLEIWVGQQMNLNLEFEVASPTK</sequence>
<organism evidence="2 3">
    <name type="scientific">Telmatocola sphagniphila</name>
    <dbReference type="NCBI Taxonomy" id="1123043"/>
    <lineage>
        <taxon>Bacteria</taxon>
        <taxon>Pseudomonadati</taxon>
        <taxon>Planctomycetota</taxon>
        <taxon>Planctomycetia</taxon>
        <taxon>Gemmatales</taxon>
        <taxon>Gemmataceae</taxon>
    </lineage>
</organism>
<protein>
    <submittedName>
        <fullName evidence="2">Uncharacterized protein</fullName>
    </submittedName>
</protein>
<keyword evidence="3" id="KW-1185">Reference proteome</keyword>
<keyword evidence="1" id="KW-0812">Transmembrane</keyword>
<evidence type="ECO:0000313" key="3">
    <source>
        <dbReference type="Proteomes" id="UP000676194"/>
    </source>
</evidence>
<keyword evidence="1" id="KW-1133">Transmembrane helix</keyword>
<dbReference type="RefSeq" id="WP_213497404.1">
    <property type="nucleotide sequence ID" value="NZ_CP074694.1"/>
</dbReference>
<dbReference type="KEGG" id="tsph:KIH39_00925"/>
<reference evidence="2" key="1">
    <citation type="submission" date="2021-05" db="EMBL/GenBank/DDBJ databases">
        <title>Complete genome sequence of the cellulolytic planctomycete Telmatocola sphagniphila SP2T and characterization of the first cellulase from planctomycetes.</title>
        <authorList>
            <person name="Rakitin A.L."/>
            <person name="Beletsky A.V."/>
            <person name="Naumoff D.G."/>
            <person name="Kulichevskaya I.S."/>
            <person name="Mardanov A.V."/>
            <person name="Ravin N.V."/>
            <person name="Dedysh S.N."/>
        </authorList>
    </citation>
    <scope>NUCLEOTIDE SEQUENCE</scope>
    <source>
        <strain evidence="2">SP2T</strain>
    </source>
</reference>